<comment type="caution">
    <text evidence="1">The sequence shown here is derived from an EMBL/GenBank/DDBJ whole genome shotgun (WGS) entry which is preliminary data.</text>
</comment>
<proteinExistence type="predicted"/>
<evidence type="ECO:0000313" key="1">
    <source>
        <dbReference type="EMBL" id="RVX08995.1"/>
    </source>
</evidence>
<evidence type="ECO:0000313" key="2">
    <source>
        <dbReference type="Proteomes" id="UP000288805"/>
    </source>
</evidence>
<dbReference type="Proteomes" id="UP000288805">
    <property type="component" value="Unassembled WGS sequence"/>
</dbReference>
<gene>
    <name evidence="1" type="ORF">CK203_013815</name>
</gene>
<protein>
    <submittedName>
        <fullName evidence="1">Uncharacterized protein</fullName>
    </submittedName>
</protein>
<dbReference type="AlphaFoldDB" id="A0A438JJ60"/>
<reference evidence="1 2" key="1">
    <citation type="journal article" date="2018" name="PLoS Genet.">
        <title>Population sequencing reveals clonal diversity and ancestral inbreeding in the grapevine cultivar Chardonnay.</title>
        <authorList>
            <person name="Roach M.J."/>
            <person name="Johnson D.L."/>
            <person name="Bohlmann J."/>
            <person name="van Vuuren H.J."/>
            <person name="Jones S.J."/>
            <person name="Pretorius I.S."/>
            <person name="Schmidt S.A."/>
            <person name="Borneman A.R."/>
        </authorList>
    </citation>
    <scope>NUCLEOTIDE SEQUENCE [LARGE SCALE GENOMIC DNA]</scope>
    <source>
        <strain evidence="2">cv. Chardonnay</strain>
        <tissue evidence="1">Leaf</tissue>
    </source>
</reference>
<accession>A0A438JJ60</accession>
<name>A0A438JJ60_VITVI</name>
<organism evidence="1 2">
    <name type="scientific">Vitis vinifera</name>
    <name type="common">Grape</name>
    <dbReference type="NCBI Taxonomy" id="29760"/>
    <lineage>
        <taxon>Eukaryota</taxon>
        <taxon>Viridiplantae</taxon>
        <taxon>Streptophyta</taxon>
        <taxon>Embryophyta</taxon>
        <taxon>Tracheophyta</taxon>
        <taxon>Spermatophyta</taxon>
        <taxon>Magnoliopsida</taxon>
        <taxon>eudicotyledons</taxon>
        <taxon>Gunneridae</taxon>
        <taxon>Pentapetalae</taxon>
        <taxon>rosids</taxon>
        <taxon>Vitales</taxon>
        <taxon>Vitaceae</taxon>
        <taxon>Viteae</taxon>
        <taxon>Vitis</taxon>
    </lineage>
</organism>
<dbReference type="EMBL" id="QGNW01000039">
    <property type="protein sequence ID" value="RVX08995.1"/>
    <property type="molecule type" value="Genomic_DNA"/>
</dbReference>
<sequence length="167" mass="18546">MERSRGFSSWIRFGEGNLCHLLEGVEACCKDEDGKQCRKSLPGEWSILAKKLHHLGVDLFVGARLPPTPSYFRIVEVGFSSKDGTKGGALILSDFEDFLDSERVLLRGLRRFKEVLHLERWSPEAGCFRKDGGGRFGCLHCTTMVGTTTLVLFGGAKVQNQRLKGKG</sequence>